<keyword evidence="7" id="KW-1185">Reference proteome</keyword>
<dbReference type="InterPro" id="IPR050174">
    <property type="entry name" value="Protocadherin/Cadherin-CA"/>
</dbReference>
<reference evidence="6" key="2">
    <citation type="submission" date="2025-09" db="UniProtKB">
        <authorList>
            <consortium name="Ensembl"/>
        </authorList>
    </citation>
    <scope>IDENTIFICATION</scope>
</reference>
<reference evidence="6" key="1">
    <citation type="submission" date="2025-08" db="UniProtKB">
        <authorList>
            <consortium name="Ensembl"/>
        </authorList>
    </citation>
    <scope>IDENTIFICATION</scope>
</reference>
<accession>A0A8C7YEC8</accession>
<protein>
    <recommendedName>
        <fullName evidence="5">Cadherin N-terminal domain-containing protein</fullName>
    </recommendedName>
</protein>
<dbReference type="GO" id="GO:0005509">
    <property type="term" value="F:calcium ion binding"/>
    <property type="evidence" value="ECO:0007669"/>
    <property type="project" value="InterPro"/>
</dbReference>
<dbReference type="InterPro" id="IPR015919">
    <property type="entry name" value="Cadherin-like_sf"/>
</dbReference>
<evidence type="ECO:0000313" key="7">
    <source>
        <dbReference type="Proteomes" id="UP000694383"/>
    </source>
</evidence>
<evidence type="ECO:0000256" key="2">
    <source>
        <dbReference type="ARBA" id="ARBA00023136"/>
    </source>
</evidence>
<feature type="chain" id="PRO_5034910979" description="Cadherin N-terminal domain-containing protein" evidence="4">
    <location>
        <begin position="24"/>
        <end position="97"/>
    </location>
</feature>
<dbReference type="GO" id="GO:0005886">
    <property type="term" value="C:plasma membrane"/>
    <property type="evidence" value="ECO:0007669"/>
    <property type="project" value="TreeGrafter"/>
</dbReference>
<dbReference type="Gene3D" id="2.60.40.60">
    <property type="entry name" value="Cadherins"/>
    <property type="match status" value="1"/>
</dbReference>
<dbReference type="PANTHER" id="PTHR24028">
    <property type="entry name" value="CADHERIN-87A"/>
    <property type="match status" value="1"/>
</dbReference>
<evidence type="ECO:0000256" key="3">
    <source>
        <dbReference type="ARBA" id="ARBA00023180"/>
    </source>
</evidence>
<evidence type="ECO:0000313" key="6">
    <source>
        <dbReference type="Ensembl" id="ENSOSIP00000025259.1"/>
    </source>
</evidence>
<keyword evidence="2" id="KW-0472">Membrane</keyword>
<evidence type="ECO:0000259" key="5">
    <source>
        <dbReference type="Pfam" id="PF08266"/>
    </source>
</evidence>
<dbReference type="InterPro" id="IPR013164">
    <property type="entry name" value="Cadherin_N"/>
</dbReference>
<dbReference type="Pfam" id="PF08266">
    <property type="entry name" value="Cadherin_2"/>
    <property type="match status" value="1"/>
</dbReference>
<dbReference type="Proteomes" id="UP000694383">
    <property type="component" value="Unplaced"/>
</dbReference>
<dbReference type="SUPFAM" id="SSF49313">
    <property type="entry name" value="Cadherin-like"/>
    <property type="match status" value="1"/>
</dbReference>
<proteinExistence type="predicted"/>
<name>A0A8C7YEC8_9TELE</name>
<comment type="subcellular location">
    <subcellularLocation>
        <location evidence="1">Membrane</location>
    </subcellularLocation>
</comment>
<feature type="signal peptide" evidence="4">
    <location>
        <begin position="1"/>
        <end position="23"/>
    </location>
</feature>
<dbReference type="Ensembl" id="ENSOSIT00000026647.1">
    <property type="protein sequence ID" value="ENSOSIP00000025259.1"/>
    <property type="gene ID" value="ENSOSIG00000013238.1"/>
</dbReference>
<dbReference type="FunFam" id="2.60.40.60:FF:000006">
    <property type="entry name" value="Protocadherin alpha 2"/>
    <property type="match status" value="1"/>
</dbReference>
<feature type="domain" description="Cadherin N-terminal" evidence="5">
    <location>
        <begin position="24"/>
        <end position="96"/>
    </location>
</feature>
<sequence length="97" mass="10613">MTCLARSGVLVVLCFLKIRSVTSQARYSIPEEQVEGSFVGNIARDLGLDVGRLVSGKARIITKGGREYVGLQRDKGTLVIKERIDREELCGKTTPCS</sequence>
<organism evidence="6 7">
    <name type="scientific">Oryzias sinensis</name>
    <name type="common">Chinese medaka</name>
    <dbReference type="NCBI Taxonomy" id="183150"/>
    <lineage>
        <taxon>Eukaryota</taxon>
        <taxon>Metazoa</taxon>
        <taxon>Chordata</taxon>
        <taxon>Craniata</taxon>
        <taxon>Vertebrata</taxon>
        <taxon>Euteleostomi</taxon>
        <taxon>Actinopterygii</taxon>
        <taxon>Neopterygii</taxon>
        <taxon>Teleostei</taxon>
        <taxon>Neoteleostei</taxon>
        <taxon>Acanthomorphata</taxon>
        <taxon>Ovalentaria</taxon>
        <taxon>Atherinomorphae</taxon>
        <taxon>Beloniformes</taxon>
        <taxon>Adrianichthyidae</taxon>
        <taxon>Oryziinae</taxon>
        <taxon>Oryzias</taxon>
    </lineage>
</organism>
<evidence type="ECO:0000256" key="4">
    <source>
        <dbReference type="SAM" id="SignalP"/>
    </source>
</evidence>
<dbReference type="GeneTree" id="ENSGT00940000166867"/>
<dbReference type="GO" id="GO:0007155">
    <property type="term" value="P:cell adhesion"/>
    <property type="evidence" value="ECO:0007669"/>
    <property type="project" value="TreeGrafter"/>
</dbReference>
<keyword evidence="4" id="KW-0732">Signal</keyword>
<evidence type="ECO:0000256" key="1">
    <source>
        <dbReference type="ARBA" id="ARBA00004370"/>
    </source>
</evidence>
<dbReference type="PANTHER" id="PTHR24028:SF296">
    <property type="entry name" value="PROTOCADHERIN 1 GAMMA 11 PRECURSOR-RELATED"/>
    <property type="match status" value="1"/>
</dbReference>
<dbReference type="AlphaFoldDB" id="A0A8C7YEC8"/>
<keyword evidence="3" id="KW-0325">Glycoprotein</keyword>